<evidence type="ECO:0000256" key="1">
    <source>
        <dbReference type="ARBA" id="ARBA00004245"/>
    </source>
</evidence>
<evidence type="ECO:0008006" key="10">
    <source>
        <dbReference type="Google" id="ProtNLM"/>
    </source>
</evidence>
<keyword evidence="3" id="KW-0963">Cytoplasm</keyword>
<evidence type="ECO:0000313" key="9">
    <source>
        <dbReference type="Proteomes" id="UP000494040"/>
    </source>
</evidence>
<protein>
    <recommendedName>
        <fullName evidence="10">Gamma-tubulin complex component</fullName>
    </recommendedName>
</protein>
<keyword evidence="4" id="KW-0493">Microtubule</keyword>
<keyword evidence="9" id="KW-1185">Reference proteome</keyword>
<dbReference type="InterPro" id="IPR042241">
    <property type="entry name" value="GCP_C_sf"/>
</dbReference>
<dbReference type="Proteomes" id="UP000494040">
    <property type="component" value="Unassembled WGS sequence"/>
</dbReference>
<dbReference type="InterPro" id="IPR041470">
    <property type="entry name" value="GCP_N"/>
</dbReference>
<evidence type="ECO:0000256" key="2">
    <source>
        <dbReference type="ARBA" id="ARBA00010337"/>
    </source>
</evidence>
<dbReference type="KEGG" id="clec:106672225"/>
<dbReference type="Pfam" id="PF04130">
    <property type="entry name" value="GCP_C_terminal"/>
    <property type="match status" value="1"/>
</dbReference>
<name>A0A8I6S718_CIMLE</name>
<organism evidence="8 9">
    <name type="scientific">Cimex lectularius</name>
    <name type="common">Bed bug</name>
    <name type="synonym">Acanthia lectularia</name>
    <dbReference type="NCBI Taxonomy" id="79782"/>
    <lineage>
        <taxon>Eukaryota</taxon>
        <taxon>Metazoa</taxon>
        <taxon>Ecdysozoa</taxon>
        <taxon>Arthropoda</taxon>
        <taxon>Hexapoda</taxon>
        <taxon>Insecta</taxon>
        <taxon>Pterygota</taxon>
        <taxon>Neoptera</taxon>
        <taxon>Paraneoptera</taxon>
        <taxon>Hemiptera</taxon>
        <taxon>Heteroptera</taxon>
        <taxon>Panheteroptera</taxon>
        <taxon>Cimicomorpha</taxon>
        <taxon>Cimicidae</taxon>
        <taxon>Cimex</taxon>
    </lineage>
</organism>
<feature type="domain" description="Gamma tubulin complex component C-terminal" evidence="6">
    <location>
        <begin position="546"/>
        <end position="873"/>
    </location>
</feature>
<accession>A0A8I6S718</accession>
<dbReference type="EnsemblMetazoa" id="XM_014403480.2">
    <property type="protein sequence ID" value="XP_014258966.1"/>
    <property type="gene ID" value="LOC106672225"/>
</dbReference>
<dbReference type="GeneID" id="106672225"/>
<dbReference type="GO" id="GO:0051321">
    <property type="term" value="P:meiotic cell cycle"/>
    <property type="evidence" value="ECO:0007669"/>
    <property type="project" value="TreeGrafter"/>
</dbReference>
<dbReference type="GO" id="GO:0000922">
    <property type="term" value="C:spindle pole"/>
    <property type="evidence" value="ECO:0007669"/>
    <property type="project" value="InterPro"/>
</dbReference>
<dbReference type="GO" id="GO:0000930">
    <property type="term" value="C:gamma-tubulin complex"/>
    <property type="evidence" value="ECO:0007669"/>
    <property type="project" value="TreeGrafter"/>
</dbReference>
<dbReference type="GO" id="GO:0051011">
    <property type="term" value="F:microtubule minus-end binding"/>
    <property type="evidence" value="ECO:0007669"/>
    <property type="project" value="TreeGrafter"/>
</dbReference>
<dbReference type="GO" id="GO:0000278">
    <property type="term" value="P:mitotic cell cycle"/>
    <property type="evidence" value="ECO:0007669"/>
    <property type="project" value="TreeGrafter"/>
</dbReference>
<sequence length="894" mass="103781">MEIENRAPPSTDGFALIKDLAEHICLGLPKEAEKAIFKQAIMQYSAYCATEKRPIINELSEAMTCQMIEKQLEALNKANKDIVQFHSLYRVLRQNENTINLRYRCNLMHLFLCLSELNDSNLKKKFSKSPLTQEPGEDLKRLISKNCSSTYFKDVSRNDRPIPRSSSVELSKKSSIVRPTTLQSHSFNRESQNDLYLSERIDKSSSSFTLSSTREPKQTSLSLMSAAPPRYLKAHRLRIPECKVVEDLLACFQGIPSTLFKLDHQQGFVIDSKVTLPQEGLVLKLMELGYLHNLIVTQNKLLSKKGAVAQGVLATVKKMLTDYYRVIGNIHSEHINSSRRVDDTPMSDIDDSATITIRRLVYLMHEHIMRLKVLADVTKIVSTGRGGDMLSSLNVLRHHGNPAIRVPISAITAGAGKPVVNMIITWMVEGELFDPYDEFFIAKNSSCHEKDIWRDKFILRTSLIPSMIKPYQAQNILKSGKAINFLNVICKQRIPIQGLRAKLNKMRECNIIDFSDIRSELYELIFLVAEENSNEVLETVKNKFKLFLHFQGLRRYILLGQGDFASYFMELVEPEMKQPASAVHYHELSEKLQTAIKATTAAHEDPDIIQNVSVKLLVASGGDWGSDIFGLQYFMDEHLSAAFRLSEGAYSHLFNFLWRTKRMEHRLLLLRKERWATKNSLNWLSERFKDINIVLMLTDRLAQEFLHFARQFHYYILFEVVECLWQKFCQNYQKAKSFDDVIKAHDDFIEEMQQKTFQTKSKAFINELRLIWDLVLELEVLEDRFFKRVAIECDLWKHHETTIEKIGTNFTQEMEFNTKKKEFKSFLSSIRAQYSIINRNYQEVLRRFLLELSSQKDHELRLLSERIDYNEHYKNIDARISESMKYSRCSDLFL</sequence>
<comment type="similarity">
    <text evidence="2">Belongs to the TUBGCP family.</text>
</comment>
<dbReference type="InterPro" id="IPR007259">
    <property type="entry name" value="GCP"/>
</dbReference>
<proteinExistence type="inferred from homology"/>
<reference evidence="8" key="1">
    <citation type="submission" date="2022-01" db="UniProtKB">
        <authorList>
            <consortium name="EnsemblMetazoa"/>
        </authorList>
    </citation>
    <scope>IDENTIFICATION</scope>
</reference>
<dbReference type="GO" id="GO:0007020">
    <property type="term" value="P:microtubule nucleation"/>
    <property type="evidence" value="ECO:0007669"/>
    <property type="project" value="InterPro"/>
</dbReference>
<dbReference type="OrthoDB" id="5860513at2759"/>
<dbReference type="GO" id="GO:0005874">
    <property type="term" value="C:microtubule"/>
    <property type="evidence" value="ECO:0007669"/>
    <property type="project" value="UniProtKB-KW"/>
</dbReference>
<dbReference type="GO" id="GO:0031122">
    <property type="term" value="P:cytoplasmic microtubule organization"/>
    <property type="evidence" value="ECO:0007669"/>
    <property type="project" value="TreeGrafter"/>
</dbReference>
<evidence type="ECO:0000256" key="4">
    <source>
        <dbReference type="ARBA" id="ARBA00022701"/>
    </source>
</evidence>
<dbReference type="PANTHER" id="PTHR19302:SF14">
    <property type="entry name" value="GAMMA-TUBULIN COMPLEX COMPONENT 3"/>
    <property type="match status" value="1"/>
</dbReference>
<dbReference type="Pfam" id="PF17681">
    <property type="entry name" value="GCP_N_terminal"/>
    <property type="match status" value="1"/>
</dbReference>
<dbReference type="Gene3D" id="1.20.120.1900">
    <property type="entry name" value="Gamma-tubulin complex, C-terminal domain"/>
    <property type="match status" value="1"/>
</dbReference>
<evidence type="ECO:0000313" key="8">
    <source>
        <dbReference type="EnsemblMetazoa" id="XP_014258966.1"/>
    </source>
</evidence>
<dbReference type="OMA" id="MRMMSVC"/>
<evidence type="ECO:0000256" key="5">
    <source>
        <dbReference type="ARBA" id="ARBA00023212"/>
    </source>
</evidence>
<dbReference type="GO" id="GO:0051225">
    <property type="term" value="P:spindle assembly"/>
    <property type="evidence" value="ECO:0007669"/>
    <property type="project" value="TreeGrafter"/>
</dbReference>
<dbReference type="InterPro" id="IPR040457">
    <property type="entry name" value="GCP_C"/>
</dbReference>
<feature type="domain" description="Gamma tubulin complex component protein N-terminal" evidence="7">
    <location>
        <begin position="245"/>
        <end position="543"/>
    </location>
</feature>
<evidence type="ECO:0000259" key="6">
    <source>
        <dbReference type="Pfam" id="PF04130"/>
    </source>
</evidence>
<dbReference type="RefSeq" id="XP_014258966.1">
    <property type="nucleotide sequence ID" value="XM_014403480.2"/>
</dbReference>
<dbReference type="AlphaFoldDB" id="A0A8I6S718"/>
<dbReference type="GO" id="GO:0043015">
    <property type="term" value="F:gamma-tubulin binding"/>
    <property type="evidence" value="ECO:0007669"/>
    <property type="project" value="InterPro"/>
</dbReference>
<keyword evidence="5" id="KW-0206">Cytoskeleton</keyword>
<evidence type="ECO:0000256" key="3">
    <source>
        <dbReference type="ARBA" id="ARBA00022490"/>
    </source>
</evidence>
<dbReference type="PANTHER" id="PTHR19302">
    <property type="entry name" value="GAMMA TUBULIN COMPLEX PROTEIN"/>
    <property type="match status" value="1"/>
</dbReference>
<evidence type="ECO:0000259" key="7">
    <source>
        <dbReference type="Pfam" id="PF17681"/>
    </source>
</evidence>
<comment type="subcellular location">
    <subcellularLocation>
        <location evidence="1">Cytoplasm</location>
        <location evidence="1">Cytoskeleton</location>
    </subcellularLocation>
</comment>